<comment type="caution">
    <text evidence="2">The sequence shown here is derived from an EMBL/GenBank/DDBJ whole genome shotgun (WGS) entry which is preliminary data.</text>
</comment>
<feature type="region of interest" description="Disordered" evidence="1">
    <location>
        <begin position="1"/>
        <end position="35"/>
    </location>
</feature>
<keyword evidence="3" id="KW-1185">Reference proteome</keyword>
<evidence type="ECO:0000313" key="3">
    <source>
        <dbReference type="Proteomes" id="UP001186944"/>
    </source>
</evidence>
<feature type="compositionally biased region" description="Basic and acidic residues" evidence="1">
    <location>
        <begin position="17"/>
        <end position="35"/>
    </location>
</feature>
<dbReference type="PANTHER" id="PTHR31751">
    <property type="entry name" value="SI:CH211-108C17.2-RELATED-RELATED"/>
    <property type="match status" value="1"/>
</dbReference>
<dbReference type="Proteomes" id="UP001186944">
    <property type="component" value="Unassembled WGS sequence"/>
</dbReference>
<gene>
    <name evidence="2" type="ORF">FSP39_018853</name>
</gene>
<proteinExistence type="predicted"/>
<name>A0AA88XP28_PINIB</name>
<dbReference type="EMBL" id="VSWD01000013">
    <property type="protein sequence ID" value="KAK3084782.1"/>
    <property type="molecule type" value="Genomic_DNA"/>
</dbReference>
<accession>A0AA88XP28</accession>
<sequence>MASSVMLPRKRGKKRKFSDLDREKRKKESDHERAKRKVYIGEHMERWNLVKAEFNLVTHHEVAGFLLDKYIATTRTGSTTCKCTCPVSSTNSSITTTGTETRVRTSSTCSTSSPASSTVSSPKAIEVKLVPVPLMSDSERWSRVQKIVSERSAADSDLGTLSGAEEGLSDKNNVVKEEPMSDSEEIPVKVKDVKVIQKQHSSHTPPHKMTEFTDPLTVCDPMNLSIKVTKSELEEPNAEDIREGDDNQHHNLNYDITAALPDDVSKMAEEVSYEEMAFGLDVPDSNIIKEGPDVKTEISEPGIKKISLDDECEDITYGTKCIAFVEQLTELASIHVSECIEPSCNRLPQIQEFYKGSALYLKWICEFGHISHTWCSQPLLNNGIHGGDFLICGSILTSGNNYGKLALWAENLSLKFPSANQFHRISNTYMVPTIDEYWSDHKKEVLDSIQGKDVIVLGKGRSDVPLYGERNSFYTLMDSDSKKILTIHTYNKKMTNKKSENIEKEGFQAAMSELIAEGVCVSELVTADAKLGIDAVMKKCFPQIHHSLDIWPVAKNLAKTLIQGVWRSILHHVTNTHTWFLCDNTVHKHCLHGPLRLEDIRKPWLSHSEHAHVLRDLAAVVLDEKLLKNAGHYLRFRYHKVFNEETGRWTVHPLKAEKSYSYVKVLLYNALIMTIHDHKIIQDLSPDLVHPMEISTTSTAKPP</sequence>
<organism evidence="2 3">
    <name type="scientific">Pinctada imbricata</name>
    <name type="common">Atlantic pearl-oyster</name>
    <name type="synonym">Pinctada martensii</name>
    <dbReference type="NCBI Taxonomy" id="66713"/>
    <lineage>
        <taxon>Eukaryota</taxon>
        <taxon>Metazoa</taxon>
        <taxon>Spiralia</taxon>
        <taxon>Lophotrochozoa</taxon>
        <taxon>Mollusca</taxon>
        <taxon>Bivalvia</taxon>
        <taxon>Autobranchia</taxon>
        <taxon>Pteriomorphia</taxon>
        <taxon>Pterioida</taxon>
        <taxon>Pterioidea</taxon>
        <taxon>Pteriidae</taxon>
        <taxon>Pinctada</taxon>
    </lineage>
</organism>
<protein>
    <submittedName>
        <fullName evidence="2">Uncharacterized protein</fullName>
    </submittedName>
</protein>
<feature type="region of interest" description="Disordered" evidence="1">
    <location>
        <begin position="91"/>
        <end position="118"/>
    </location>
</feature>
<dbReference type="AlphaFoldDB" id="A0AA88XP28"/>
<dbReference type="PANTHER" id="PTHR31751:SF7">
    <property type="entry name" value="THAP-TYPE DOMAIN-CONTAINING PROTEIN"/>
    <property type="match status" value="1"/>
</dbReference>
<evidence type="ECO:0000256" key="1">
    <source>
        <dbReference type="SAM" id="MobiDB-lite"/>
    </source>
</evidence>
<reference evidence="2" key="1">
    <citation type="submission" date="2019-08" db="EMBL/GenBank/DDBJ databases">
        <title>The improved chromosome-level genome for the pearl oyster Pinctada fucata martensii using PacBio sequencing and Hi-C.</title>
        <authorList>
            <person name="Zheng Z."/>
        </authorList>
    </citation>
    <scope>NUCLEOTIDE SEQUENCE</scope>
    <source>
        <strain evidence="2">ZZ-2019</strain>
        <tissue evidence="2">Adductor muscle</tissue>
    </source>
</reference>
<evidence type="ECO:0000313" key="2">
    <source>
        <dbReference type="EMBL" id="KAK3084782.1"/>
    </source>
</evidence>